<dbReference type="PROSITE" id="PS50056">
    <property type="entry name" value="TYR_PHOSPHATASE_2"/>
    <property type="match status" value="1"/>
</dbReference>
<dbReference type="GeneID" id="7834798"/>
<evidence type="ECO:0000259" key="6">
    <source>
        <dbReference type="PROSITE" id="PS50054"/>
    </source>
</evidence>
<dbReference type="OMA" id="MMAYFIK"/>
<dbReference type="GO" id="GO:0007165">
    <property type="term" value="P:signal transduction"/>
    <property type="evidence" value="ECO:0007669"/>
    <property type="project" value="TreeGrafter"/>
</dbReference>
<dbReference type="STRING" id="312017.I7M807"/>
<name>I7M807_TETTS</name>
<dbReference type="HOGENOM" id="CLU_027074_11_8_1"/>
<keyword evidence="2" id="KW-0378">Hydrolase</keyword>
<feature type="domain" description="Tyrosine-protein phosphatase" evidence="6">
    <location>
        <begin position="27"/>
        <end position="169"/>
    </location>
</feature>
<dbReference type="PROSITE" id="PS00383">
    <property type="entry name" value="TYR_PHOSPHATASE_1"/>
    <property type="match status" value="1"/>
</dbReference>
<dbReference type="PROSITE" id="PS50054">
    <property type="entry name" value="TYR_PHOSPHATASE_DUAL"/>
    <property type="match status" value="1"/>
</dbReference>
<sequence>MEEEEQYIDPSKNDVYCGIQIISEIIPPNNFGKGGLYLGRVHMVEREKQIQQMKIGAILSIIDTPVEIHPKRKIKHKFIQMEDEPEKDLSKFFDEANKFISDNLLHTNVFVHCQMGISRSSTIVIAYLMKQRKQNFQTTLEYVRSKRDCVDPNAGFQEQLKKWGQKLQLK</sequence>
<dbReference type="KEGG" id="tet:TTHERM_00189500"/>
<dbReference type="InterPro" id="IPR016130">
    <property type="entry name" value="Tyr_Pase_AS"/>
</dbReference>
<dbReference type="CDD" id="cd14498">
    <property type="entry name" value="DSP"/>
    <property type="match status" value="1"/>
</dbReference>
<dbReference type="InterPro" id="IPR000340">
    <property type="entry name" value="Dual-sp_phosphatase_cat-dom"/>
</dbReference>
<dbReference type="Gene3D" id="3.90.190.10">
    <property type="entry name" value="Protein tyrosine phosphatase superfamily"/>
    <property type="match status" value="1"/>
</dbReference>
<evidence type="ECO:0000313" key="8">
    <source>
        <dbReference type="EMBL" id="EAR96381.1"/>
    </source>
</evidence>
<evidence type="ECO:0000256" key="2">
    <source>
        <dbReference type="ARBA" id="ARBA00022801"/>
    </source>
</evidence>
<dbReference type="InParanoid" id="I7M807"/>
<protein>
    <submittedName>
        <fullName evidence="8">Dual specificity phosphatase domain protein</fullName>
    </submittedName>
</protein>
<comment type="catalytic activity">
    <reaction evidence="4">
        <text>O-phospho-L-seryl-[protein] + H2O = L-seryl-[protein] + phosphate</text>
        <dbReference type="Rhea" id="RHEA:20629"/>
        <dbReference type="Rhea" id="RHEA-COMP:9863"/>
        <dbReference type="Rhea" id="RHEA-COMP:11604"/>
        <dbReference type="ChEBI" id="CHEBI:15377"/>
        <dbReference type="ChEBI" id="CHEBI:29999"/>
        <dbReference type="ChEBI" id="CHEBI:43474"/>
        <dbReference type="ChEBI" id="CHEBI:83421"/>
        <dbReference type="EC" id="3.1.3.16"/>
    </reaction>
</comment>
<keyword evidence="9" id="KW-1185">Reference proteome</keyword>
<comment type="catalytic activity">
    <reaction evidence="5">
        <text>O-phospho-L-threonyl-[protein] + H2O = L-threonyl-[protein] + phosphate</text>
        <dbReference type="Rhea" id="RHEA:47004"/>
        <dbReference type="Rhea" id="RHEA-COMP:11060"/>
        <dbReference type="Rhea" id="RHEA-COMP:11605"/>
        <dbReference type="ChEBI" id="CHEBI:15377"/>
        <dbReference type="ChEBI" id="CHEBI:30013"/>
        <dbReference type="ChEBI" id="CHEBI:43474"/>
        <dbReference type="ChEBI" id="CHEBI:61977"/>
        <dbReference type="EC" id="3.1.3.16"/>
    </reaction>
</comment>
<evidence type="ECO:0000256" key="4">
    <source>
        <dbReference type="ARBA" id="ARBA00047761"/>
    </source>
</evidence>
<dbReference type="SMART" id="SM00195">
    <property type="entry name" value="DSPc"/>
    <property type="match status" value="1"/>
</dbReference>
<accession>I7M807</accession>
<feature type="domain" description="Tyrosine specific protein phosphatases" evidence="7">
    <location>
        <begin position="90"/>
        <end position="147"/>
    </location>
</feature>
<gene>
    <name evidence="8" type="ORF">TTHERM_00189500</name>
</gene>
<dbReference type="PANTHER" id="PTHR45948">
    <property type="entry name" value="DUAL SPECIFICITY PROTEIN PHOSPHATASE DDB_G0269404-RELATED"/>
    <property type="match status" value="1"/>
</dbReference>
<evidence type="ECO:0000256" key="5">
    <source>
        <dbReference type="ARBA" id="ARBA00048336"/>
    </source>
</evidence>
<dbReference type="AlphaFoldDB" id="I7M807"/>
<reference evidence="9" key="1">
    <citation type="journal article" date="2006" name="PLoS Biol.">
        <title>Macronuclear genome sequence of the ciliate Tetrahymena thermophila, a model eukaryote.</title>
        <authorList>
            <person name="Eisen J.A."/>
            <person name="Coyne R.S."/>
            <person name="Wu M."/>
            <person name="Wu D."/>
            <person name="Thiagarajan M."/>
            <person name="Wortman J.R."/>
            <person name="Badger J.H."/>
            <person name="Ren Q."/>
            <person name="Amedeo P."/>
            <person name="Jones K.M."/>
            <person name="Tallon L.J."/>
            <person name="Delcher A.L."/>
            <person name="Salzberg S.L."/>
            <person name="Silva J.C."/>
            <person name="Haas B.J."/>
            <person name="Majoros W.H."/>
            <person name="Farzad M."/>
            <person name="Carlton J.M."/>
            <person name="Smith R.K. Jr."/>
            <person name="Garg J."/>
            <person name="Pearlman R.E."/>
            <person name="Karrer K.M."/>
            <person name="Sun L."/>
            <person name="Manning G."/>
            <person name="Elde N.C."/>
            <person name="Turkewitz A.P."/>
            <person name="Asai D.J."/>
            <person name="Wilkes D.E."/>
            <person name="Wang Y."/>
            <person name="Cai H."/>
            <person name="Collins K."/>
            <person name="Stewart B.A."/>
            <person name="Lee S.R."/>
            <person name="Wilamowska K."/>
            <person name="Weinberg Z."/>
            <person name="Ruzzo W.L."/>
            <person name="Wloga D."/>
            <person name="Gaertig J."/>
            <person name="Frankel J."/>
            <person name="Tsao C.-C."/>
            <person name="Gorovsky M.A."/>
            <person name="Keeling P.J."/>
            <person name="Waller R.F."/>
            <person name="Patron N.J."/>
            <person name="Cherry J.M."/>
            <person name="Stover N.A."/>
            <person name="Krieger C.J."/>
            <person name="del Toro C."/>
            <person name="Ryder H.F."/>
            <person name="Williamson S.C."/>
            <person name="Barbeau R.A."/>
            <person name="Hamilton E.P."/>
            <person name="Orias E."/>
        </authorList>
    </citation>
    <scope>NUCLEOTIDE SEQUENCE [LARGE SCALE GENOMIC DNA]</scope>
    <source>
        <strain evidence="9">SB210</strain>
    </source>
</reference>
<dbReference type="InterPro" id="IPR029021">
    <property type="entry name" value="Prot-tyrosine_phosphatase-like"/>
</dbReference>
<comment type="similarity">
    <text evidence="1">Belongs to the protein-tyrosine phosphatase family. Non-receptor class dual specificity subfamily.</text>
</comment>
<dbReference type="SUPFAM" id="SSF52799">
    <property type="entry name" value="(Phosphotyrosine protein) phosphatases II"/>
    <property type="match status" value="1"/>
</dbReference>
<dbReference type="GO" id="GO:0005829">
    <property type="term" value="C:cytosol"/>
    <property type="evidence" value="ECO:0007669"/>
    <property type="project" value="TreeGrafter"/>
</dbReference>
<evidence type="ECO:0000313" key="9">
    <source>
        <dbReference type="Proteomes" id="UP000009168"/>
    </source>
</evidence>
<dbReference type="EMBL" id="GG662693">
    <property type="protein sequence ID" value="EAR96381.1"/>
    <property type="molecule type" value="Genomic_DNA"/>
</dbReference>
<dbReference type="Proteomes" id="UP000009168">
    <property type="component" value="Unassembled WGS sequence"/>
</dbReference>
<dbReference type="InterPro" id="IPR020422">
    <property type="entry name" value="TYR_PHOSPHATASE_DUAL_dom"/>
</dbReference>
<evidence type="ECO:0000256" key="3">
    <source>
        <dbReference type="ARBA" id="ARBA00022912"/>
    </source>
</evidence>
<dbReference type="PANTHER" id="PTHR45948:SF2">
    <property type="entry name" value="DUAL SPECIFICITY PROTEIN PHOSPHATASE"/>
    <property type="match status" value="1"/>
</dbReference>
<dbReference type="GO" id="GO:0004725">
    <property type="term" value="F:protein tyrosine phosphatase activity"/>
    <property type="evidence" value="ECO:0007669"/>
    <property type="project" value="TreeGrafter"/>
</dbReference>
<dbReference type="Pfam" id="PF00782">
    <property type="entry name" value="DSPc"/>
    <property type="match status" value="1"/>
</dbReference>
<evidence type="ECO:0000256" key="1">
    <source>
        <dbReference type="ARBA" id="ARBA00008601"/>
    </source>
</evidence>
<proteinExistence type="inferred from homology"/>
<dbReference type="InterPro" id="IPR000387">
    <property type="entry name" value="Tyr_Pase_dom"/>
</dbReference>
<dbReference type="eggNOG" id="KOG1716">
    <property type="taxonomic scope" value="Eukaryota"/>
</dbReference>
<organism evidence="8 9">
    <name type="scientific">Tetrahymena thermophila (strain SB210)</name>
    <dbReference type="NCBI Taxonomy" id="312017"/>
    <lineage>
        <taxon>Eukaryota</taxon>
        <taxon>Sar</taxon>
        <taxon>Alveolata</taxon>
        <taxon>Ciliophora</taxon>
        <taxon>Intramacronucleata</taxon>
        <taxon>Oligohymenophorea</taxon>
        <taxon>Hymenostomatida</taxon>
        <taxon>Tetrahymenina</taxon>
        <taxon>Tetrahymenidae</taxon>
        <taxon>Tetrahymena</taxon>
    </lineage>
</organism>
<keyword evidence="3" id="KW-0904">Protein phosphatase</keyword>
<evidence type="ECO:0000259" key="7">
    <source>
        <dbReference type="PROSITE" id="PS50056"/>
    </source>
</evidence>
<dbReference type="RefSeq" id="XP_001016626.1">
    <property type="nucleotide sequence ID" value="XM_001016626.1"/>
</dbReference>
<dbReference type="OrthoDB" id="10252009at2759"/>
<dbReference type="GO" id="GO:0004722">
    <property type="term" value="F:protein serine/threonine phosphatase activity"/>
    <property type="evidence" value="ECO:0007669"/>
    <property type="project" value="UniProtKB-EC"/>
</dbReference>